<feature type="domain" description="RNase H type-1" evidence="1">
    <location>
        <begin position="92"/>
        <end position="172"/>
    </location>
</feature>
<dbReference type="PANTHER" id="PTHR47074">
    <property type="entry name" value="BNAC02G40300D PROTEIN"/>
    <property type="match status" value="1"/>
</dbReference>
<evidence type="ECO:0000313" key="2">
    <source>
        <dbReference type="EMBL" id="TXG58333.1"/>
    </source>
</evidence>
<dbReference type="GO" id="GO:0003676">
    <property type="term" value="F:nucleic acid binding"/>
    <property type="evidence" value="ECO:0007669"/>
    <property type="project" value="InterPro"/>
</dbReference>
<accession>A0A5C7HMS9</accession>
<dbReference type="InterPro" id="IPR002156">
    <property type="entry name" value="RNaseH_domain"/>
</dbReference>
<dbReference type="GO" id="GO:0004523">
    <property type="term" value="F:RNA-DNA hybrid ribonuclease activity"/>
    <property type="evidence" value="ECO:0007669"/>
    <property type="project" value="InterPro"/>
</dbReference>
<protein>
    <recommendedName>
        <fullName evidence="1">RNase H type-1 domain-containing protein</fullName>
    </recommendedName>
</protein>
<name>A0A5C7HMS9_9ROSI</name>
<sequence length="220" mass="24101">MDFIYDSYRKLSCEDFGLLCTIVWRTWFIRNSLLFHSKRPDFLCSIGWCKSFLFDFNSRNDKNTLPSCSSVPMGFTWSPPILDRFKVKCRAVTNLVSRRTGLGIIIRNRGGIVLSSCSLFLDSGMDFLSANAVAILKGVQFGKYCGLLPFCVESDASNVVNLINLRNHANSRCGNIEWCGGDGGMVGGFCLMGSKVVLGLVLVMGGEGFGGFGELVVVGV</sequence>
<keyword evidence="3" id="KW-1185">Reference proteome</keyword>
<dbReference type="EMBL" id="VAHF01000007">
    <property type="protein sequence ID" value="TXG58333.1"/>
    <property type="molecule type" value="Genomic_DNA"/>
</dbReference>
<dbReference type="Proteomes" id="UP000323000">
    <property type="component" value="Chromosome 7"/>
</dbReference>
<dbReference type="AlphaFoldDB" id="A0A5C7HMS9"/>
<dbReference type="OrthoDB" id="1906820at2759"/>
<proteinExistence type="predicted"/>
<dbReference type="Pfam" id="PF13456">
    <property type="entry name" value="RVT_3"/>
    <property type="match status" value="1"/>
</dbReference>
<dbReference type="InterPro" id="IPR052929">
    <property type="entry name" value="RNase_H-like_EbsB-rel"/>
</dbReference>
<evidence type="ECO:0000259" key="1">
    <source>
        <dbReference type="Pfam" id="PF13456"/>
    </source>
</evidence>
<organism evidence="2 3">
    <name type="scientific">Acer yangbiense</name>
    <dbReference type="NCBI Taxonomy" id="1000413"/>
    <lineage>
        <taxon>Eukaryota</taxon>
        <taxon>Viridiplantae</taxon>
        <taxon>Streptophyta</taxon>
        <taxon>Embryophyta</taxon>
        <taxon>Tracheophyta</taxon>
        <taxon>Spermatophyta</taxon>
        <taxon>Magnoliopsida</taxon>
        <taxon>eudicotyledons</taxon>
        <taxon>Gunneridae</taxon>
        <taxon>Pentapetalae</taxon>
        <taxon>rosids</taxon>
        <taxon>malvids</taxon>
        <taxon>Sapindales</taxon>
        <taxon>Sapindaceae</taxon>
        <taxon>Hippocastanoideae</taxon>
        <taxon>Acereae</taxon>
        <taxon>Acer</taxon>
    </lineage>
</organism>
<reference evidence="3" key="1">
    <citation type="journal article" date="2019" name="Gigascience">
        <title>De novo genome assembly of the endangered Acer yangbiense, a plant species with extremely small populations endemic to Yunnan Province, China.</title>
        <authorList>
            <person name="Yang J."/>
            <person name="Wariss H.M."/>
            <person name="Tao L."/>
            <person name="Zhang R."/>
            <person name="Yun Q."/>
            <person name="Hollingsworth P."/>
            <person name="Dao Z."/>
            <person name="Luo G."/>
            <person name="Guo H."/>
            <person name="Ma Y."/>
            <person name="Sun W."/>
        </authorList>
    </citation>
    <scope>NUCLEOTIDE SEQUENCE [LARGE SCALE GENOMIC DNA]</scope>
    <source>
        <strain evidence="3">cv. Malutang</strain>
    </source>
</reference>
<gene>
    <name evidence="2" type="ORF">EZV62_016162</name>
</gene>
<comment type="caution">
    <text evidence="2">The sequence shown here is derived from an EMBL/GenBank/DDBJ whole genome shotgun (WGS) entry which is preliminary data.</text>
</comment>
<evidence type="ECO:0000313" key="3">
    <source>
        <dbReference type="Proteomes" id="UP000323000"/>
    </source>
</evidence>
<dbReference type="PANTHER" id="PTHR47074:SF48">
    <property type="entry name" value="POLYNUCLEOTIDYL TRANSFERASE, RIBONUCLEASE H-LIKE SUPERFAMILY PROTEIN"/>
    <property type="match status" value="1"/>
</dbReference>